<dbReference type="PANTHER" id="PTHR35023">
    <property type="entry name" value="CHELATASE-RELATED"/>
    <property type="match status" value="1"/>
</dbReference>
<dbReference type="Proteomes" id="UP000805614">
    <property type="component" value="Unassembled WGS sequence"/>
</dbReference>
<dbReference type="InterPro" id="IPR003593">
    <property type="entry name" value="AAA+_ATPase"/>
</dbReference>
<dbReference type="SUPFAM" id="SSF52540">
    <property type="entry name" value="P-loop containing nucleoside triphosphate hydrolases"/>
    <property type="match status" value="1"/>
</dbReference>
<feature type="domain" description="AAA+ ATPase" evidence="1">
    <location>
        <begin position="43"/>
        <end position="200"/>
    </location>
</feature>
<dbReference type="PANTHER" id="PTHR35023:SF1">
    <property type="entry name" value="MG-PROTOPORPHYRIN IX CHELATASE"/>
    <property type="match status" value="1"/>
</dbReference>
<reference evidence="2 3" key="1">
    <citation type="submission" date="2020-06" db="EMBL/GenBank/DDBJ databases">
        <title>Actinomadura xiongansis sp. nov., isolated from soil of Baiyangdian.</title>
        <authorList>
            <person name="Zhang X."/>
        </authorList>
    </citation>
    <scope>NUCLEOTIDE SEQUENCE [LARGE SCALE GENOMIC DNA]</scope>
    <source>
        <strain evidence="2 3">HBUM206468</strain>
    </source>
</reference>
<gene>
    <name evidence="2" type="ORF">HKK74_22545</name>
</gene>
<sequence>MDGQGLNEPGVSETHAFPLLPYSYVVGQDALRRALEIAHVLPAVGGVLVSGERGTAKSTTVRAFARMMYGDLPVTLPINATDDRVLGGWQIDALMRGESRPQPGLLESANGRLLYIDEVNLLDDHVVNIILDVVSTGLLVVQRDGLDRPEVPVSFTLVGTMNPEEGGLRPQLLDRFGLLVPVRAELDLRVRRDILMTALRFDEERTRPDSAWLERGADLDRERREVIETARAAVADVRLTEDIASLCARIAAEFEVAGHRGEIVMAQATRARAALDGRSEIAPDDVRAVAPHAIMHRRPEAAYGEGIEWTDKDDERLGRLLAEG</sequence>
<protein>
    <submittedName>
        <fullName evidence="2">AAA family ATPase</fullName>
    </submittedName>
</protein>
<organism evidence="2 3">
    <name type="scientific">Actinomadura alba</name>
    <dbReference type="NCBI Taxonomy" id="406431"/>
    <lineage>
        <taxon>Bacteria</taxon>
        <taxon>Bacillati</taxon>
        <taxon>Actinomycetota</taxon>
        <taxon>Actinomycetes</taxon>
        <taxon>Streptosporangiales</taxon>
        <taxon>Thermomonosporaceae</taxon>
        <taxon>Actinomadura</taxon>
    </lineage>
</organism>
<dbReference type="RefSeq" id="WP_187245252.1">
    <property type="nucleotide sequence ID" value="NZ_BAAAOK010000019.1"/>
</dbReference>
<evidence type="ECO:0000313" key="3">
    <source>
        <dbReference type="Proteomes" id="UP000805614"/>
    </source>
</evidence>
<dbReference type="Gene3D" id="1.10.8.80">
    <property type="entry name" value="Magnesium chelatase subunit I, C-Terminal domain"/>
    <property type="match status" value="1"/>
</dbReference>
<accession>A0ABR7LUS7</accession>
<evidence type="ECO:0000259" key="1">
    <source>
        <dbReference type="SMART" id="SM00382"/>
    </source>
</evidence>
<dbReference type="SMART" id="SM00382">
    <property type="entry name" value="AAA"/>
    <property type="match status" value="1"/>
</dbReference>
<dbReference type="Gene3D" id="3.40.50.300">
    <property type="entry name" value="P-loop containing nucleotide triphosphate hydrolases"/>
    <property type="match status" value="2"/>
</dbReference>
<dbReference type="EMBL" id="JABVEC010000017">
    <property type="protein sequence ID" value="MBC6468252.1"/>
    <property type="molecule type" value="Genomic_DNA"/>
</dbReference>
<dbReference type="InterPro" id="IPR011704">
    <property type="entry name" value="ATPase_dyneun-rel_AAA"/>
</dbReference>
<proteinExistence type="predicted"/>
<dbReference type="InterPro" id="IPR052989">
    <property type="entry name" value="Mg-chelatase_DI-like"/>
</dbReference>
<dbReference type="Pfam" id="PF17863">
    <property type="entry name" value="AAA_lid_2"/>
    <property type="match status" value="1"/>
</dbReference>
<dbReference type="InterPro" id="IPR041628">
    <property type="entry name" value="ChlI/MoxR_AAA_lid"/>
</dbReference>
<dbReference type="CDD" id="cd00009">
    <property type="entry name" value="AAA"/>
    <property type="match status" value="1"/>
</dbReference>
<dbReference type="InterPro" id="IPR027417">
    <property type="entry name" value="P-loop_NTPase"/>
</dbReference>
<comment type="caution">
    <text evidence="2">The sequence shown here is derived from an EMBL/GenBank/DDBJ whole genome shotgun (WGS) entry which is preliminary data.</text>
</comment>
<dbReference type="Pfam" id="PF07728">
    <property type="entry name" value="AAA_5"/>
    <property type="match status" value="1"/>
</dbReference>
<keyword evidence="3" id="KW-1185">Reference proteome</keyword>
<evidence type="ECO:0000313" key="2">
    <source>
        <dbReference type="EMBL" id="MBC6468252.1"/>
    </source>
</evidence>
<name>A0ABR7LUS7_9ACTN</name>